<dbReference type="InterPro" id="IPR050463">
    <property type="entry name" value="Gfo/Idh/MocA_oxidrdct_glycsds"/>
</dbReference>
<evidence type="ECO:0000259" key="3">
    <source>
        <dbReference type="Pfam" id="PF22725"/>
    </source>
</evidence>
<keyword evidence="5" id="KW-1185">Reference proteome</keyword>
<dbReference type="RefSeq" id="WP_235323901.1">
    <property type="nucleotide sequence ID" value="NZ_JAFBIT010000003.1"/>
</dbReference>
<name>A0ABS9CPX2_9FIRM</name>
<dbReference type="InterPro" id="IPR000683">
    <property type="entry name" value="Gfo/Idh/MocA-like_OxRdtase_N"/>
</dbReference>
<sequence>MSIKPVKVALIGSGNISYTYLNTLCNGGFNIIDVVGCSDIIPERSKARAELFGIRQMTNEEILNDPEIEIVINTTQLWNHEAVTRQILEAGKNAYSEKAMGHNYPGAKANYDLAKAKGLRFGCAPDCYMGSAFQTARKLLDDGAIGKPLVAHAMCYRGYNAHCAPDYPADPMAGSAGTTITYDMAGYYLNILINMLGPVNRVSGYTRFYEDNVYENPRHPDYKQPVKTEVEGIRRGDSLLLGALEFENGVYGSLTLCSEGFFPETPRMEILGTHGILTMPDPNYFGGWDNQVYITRVGNAVDGKNEVFRVPFTHGFSDTDPKIPPLSGKREPCHNSWRGLAVVDMAYAIRRGRPHRSSAELALHTVEILDCIEKSCKDNKVYTLQSRPERPAPLAPGYFGAVAETALDT</sequence>
<dbReference type="PANTHER" id="PTHR43818">
    <property type="entry name" value="BCDNA.GH03377"/>
    <property type="match status" value="1"/>
</dbReference>
<organism evidence="4 5">
    <name type="scientific">Anaeromassilibacillus senegalensis</name>
    <dbReference type="NCBI Taxonomy" id="1673717"/>
    <lineage>
        <taxon>Bacteria</taxon>
        <taxon>Bacillati</taxon>
        <taxon>Bacillota</taxon>
        <taxon>Clostridia</taxon>
        <taxon>Eubacteriales</taxon>
        <taxon>Acutalibacteraceae</taxon>
        <taxon>Anaeromassilibacillus</taxon>
    </lineage>
</organism>
<comment type="caution">
    <text evidence="4">The sequence shown here is derived from an EMBL/GenBank/DDBJ whole genome shotgun (WGS) entry which is preliminary data.</text>
</comment>
<protein>
    <submittedName>
        <fullName evidence="4">Gfo/Idh/MocA family oxidoreductase</fullName>
    </submittedName>
</protein>
<accession>A0ABS9CPX2</accession>
<dbReference type="PANTHER" id="PTHR43818:SF11">
    <property type="entry name" value="BCDNA.GH03377"/>
    <property type="match status" value="1"/>
</dbReference>
<feature type="domain" description="GFO/IDH/MocA-like oxidoreductase" evidence="3">
    <location>
        <begin position="133"/>
        <end position="277"/>
    </location>
</feature>
<feature type="domain" description="Gfo/Idh/MocA-like oxidoreductase N-terminal" evidence="2">
    <location>
        <begin position="6"/>
        <end position="121"/>
    </location>
</feature>
<gene>
    <name evidence="4" type="ORF">JQM67_09610</name>
</gene>
<dbReference type="Pfam" id="PF22725">
    <property type="entry name" value="GFO_IDH_MocA_C3"/>
    <property type="match status" value="1"/>
</dbReference>
<keyword evidence="1" id="KW-0560">Oxidoreductase</keyword>
<dbReference type="Gene3D" id="3.30.360.10">
    <property type="entry name" value="Dihydrodipicolinate Reductase, domain 2"/>
    <property type="match status" value="1"/>
</dbReference>
<dbReference type="Gene3D" id="3.40.50.720">
    <property type="entry name" value="NAD(P)-binding Rossmann-like Domain"/>
    <property type="match status" value="1"/>
</dbReference>
<evidence type="ECO:0000259" key="2">
    <source>
        <dbReference type="Pfam" id="PF01408"/>
    </source>
</evidence>
<evidence type="ECO:0000313" key="4">
    <source>
        <dbReference type="EMBL" id="MCF2652857.1"/>
    </source>
</evidence>
<evidence type="ECO:0000256" key="1">
    <source>
        <dbReference type="ARBA" id="ARBA00023002"/>
    </source>
</evidence>
<dbReference type="Proteomes" id="UP001299220">
    <property type="component" value="Unassembled WGS sequence"/>
</dbReference>
<dbReference type="SUPFAM" id="SSF55347">
    <property type="entry name" value="Glyceraldehyde-3-phosphate dehydrogenase-like, C-terminal domain"/>
    <property type="match status" value="1"/>
</dbReference>
<evidence type="ECO:0000313" key="5">
    <source>
        <dbReference type="Proteomes" id="UP001299220"/>
    </source>
</evidence>
<dbReference type="InterPro" id="IPR036291">
    <property type="entry name" value="NAD(P)-bd_dom_sf"/>
</dbReference>
<dbReference type="InterPro" id="IPR055170">
    <property type="entry name" value="GFO_IDH_MocA-like_dom"/>
</dbReference>
<dbReference type="SUPFAM" id="SSF51735">
    <property type="entry name" value="NAD(P)-binding Rossmann-fold domains"/>
    <property type="match status" value="1"/>
</dbReference>
<dbReference type="Pfam" id="PF01408">
    <property type="entry name" value="GFO_IDH_MocA"/>
    <property type="match status" value="1"/>
</dbReference>
<proteinExistence type="predicted"/>
<dbReference type="EMBL" id="JAFBIT010000003">
    <property type="protein sequence ID" value="MCF2652857.1"/>
    <property type="molecule type" value="Genomic_DNA"/>
</dbReference>
<reference evidence="4 5" key="1">
    <citation type="submission" date="2020-12" db="EMBL/GenBank/DDBJ databases">
        <title>Whole genome sequences of gut porcine anaerobes.</title>
        <authorList>
            <person name="Kubasova T."/>
            <person name="Jahodarova E."/>
            <person name="Rychlik I."/>
        </authorList>
    </citation>
    <scope>NUCLEOTIDE SEQUENCE [LARGE SCALE GENOMIC DNA]</scope>
    <source>
        <strain evidence="4 5">An867</strain>
    </source>
</reference>